<dbReference type="InterPro" id="IPR008521">
    <property type="entry name" value="Mg_trans_NIPA"/>
</dbReference>
<evidence type="ECO:0000256" key="3">
    <source>
        <dbReference type="ARBA" id="ARBA00022989"/>
    </source>
</evidence>
<feature type="compositionally biased region" description="Polar residues" evidence="5">
    <location>
        <begin position="460"/>
        <end position="469"/>
    </location>
</feature>
<organism evidence="7 8">
    <name type="scientific">Lachnellula suecica</name>
    <dbReference type="NCBI Taxonomy" id="602035"/>
    <lineage>
        <taxon>Eukaryota</taxon>
        <taxon>Fungi</taxon>
        <taxon>Dikarya</taxon>
        <taxon>Ascomycota</taxon>
        <taxon>Pezizomycotina</taxon>
        <taxon>Leotiomycetes</taxon>
        <taxon>Helotiales</taxon>
        <taxon>Lachnaceae</taxon>
        <taxon>Lachnellula</taxon>
    </lineage>
</organism>
<feature type="compositionally biased region" description="Acidic residues" evidence="5">
    <location>
        <begin position="687"/>
        <end position="696"/>
    </location>
</feature>
<feature type="transmembrane region" description="Helical" evidence="6">
    <location>
        <begin position="297"/>
        <end position="317"/>
    </location>
</feature>
<comment type="caution">
    <text evidence="7">The sequence shown here is derived from an EMBL/GenBank/DDBJ whole genome shotgun (WGS) entry which is preliminary data.</text>
</comment>
<dbReference type="GO" id="GO:0015095">
    <property type="term" value="F:magnesium ion transmembrane transporter activity"/>
    <property type="evidence" value="ECO:0007669"/>
    <property type="project" value="InterPro"/>
</dbReference>
<sequence>MYLASASLDAAKGLLTAPPAMVIFDSIADLAKGDSQLQRWSSLIGIITAIVGNILISFALNIQRYAHIRLHNERNQNKEKAKAALKNSQGGYGTVGTDESLAEGEDEEGREEDDPLRKSFHSVDSQSSSCSKHESSYLKSPYWWGGIVLMTVGEAGNFLAYGFAPASIVSPLGVVALISNCVIAPIMLKEKFRLRDFWGVVIAVGGAVTVVLSAKNQEKKLGPHEILGAITTMEFEIYMGVTIFLIGVLIWASPRYGNKTILIDLGLVGLFGGYTALSTKGVASMLSSTLWRALTTPVTYMLVAVLVGTAVMQVRYVNKALQRFDSTQVIPVQFVMFTLSVIIGSAILYRDFEKATAENVGKFIGGCLLTFFGVFLITSGRDRHDDEDEEEESDEEVAEQIRLADQEPTGEENMRQDGDQRFGSVRTVRNGAGNQDSESRSRRSSKISFAEPASRPHTPRMQSNSSYANSRIPPAIISSDGTEETPLLGNPWRSSSGDHLSARHPGLPSSISSPVLPSEAQSPSTDSLKPPGPDRSSSQGNFHTHPNLQHSPTPPQPDRPATPVARHSISRMMPGPLLSPLSGGLSAVVADTLRRGVDAPGKKFRRPRLGLRKSKSGSEGLLSHSAEPSHEDLGTSPLKKVSTNTEYHADDTEDGQWSRITRARSLSNTLGDLFRGKRQKTGSRDGGDEEAGPSGS</sequence>
<dbReference type="PANTHER" id="PTHR12570">
    <property type="match status" value="1"/>
</dbReference>
<dbReference type="GO" id="GO:0016020">
    <property type="term" value="C:membrane"/>
    <property type="evidence" value="ECO:0007669"/>
    <property type="project" value="UniProtKB-SubCell"/>
</dbReference>
<evidence type="ECO:0000256" key="2">
    <source>
        <dbReference type="ARBA" id="ARBA00022692"/>
    </source>
</evidence>
<protein>
    <submittedName>
        <fullName evidence="7">NIPA-like protein</fullName>
    </submittedName>
</protein>
<accession>A0A8T9C291</accession>
<reference evidence="7 8" key="1">
    <citation type="submission" date="2018-05" db="EMBL/GenBank/DDBJ databases">
        <title>Genome sequencing and assembly of the regulated plant pathogen Lachnellula willkommii and related sister species for the development of diagnostic species identification markers.</title>
        <authorList>
            <person name="Giroux E."/>
            <person name="Bilodeau G."/>
        </authorList>
    </citation>
    <scope>NUCLEOTIDE SEQUENCE [LARGE SCALE GENOMIC DNA]</scope>
    <source>
        <strain evidence="7 8">CBS 268.59</strain>
    </source>
</reference>
<keyword evidence="8" id="KW-1185">Reference proteome</keyword>
<feature type="transmembrane region" description="Helical" evidence="6">
    <location>
        <begin position="168"/>
        <end position="188"/>
    </location>
</feature>
<feature type="compositionally biased region" description="Polar residues" evidence="5">
    <location>
        <begin position="535"/>
        <end position="551"/>
    </location>
</feature>
<evidence type="ECO:0000256" key="6">
    <source>
        <dbReference type="SAM" id="Phobius"/>
    </source>
</evidence>
<name>A0A8T9C291_9HELO</name>
<feature type="compositionally biased region" description="Acidic residues" evidence="5">
    <location>
        <begin position="100"/>
        <end position="114"/>
    </location>
</feature>
<feature type="compositionally biased region" description="Low complexity" evidence="5">
    <location>
        <begin position="505"/>
        <end position="518"/>
    </location>
</feature>
<evidence type="ECO:0000313" key="8">
    <source>
        <dbReference type="Proteomes" id="UP000469558"/>
    </source>
</evidence>
<dbReference type="AlphaFoldDB" id="A0A8T9C291"/>
<dbReference type="PANTHER" id="PTHR12570:SF65">
    <property type="entry name" value="MAGNESIUM TRANSPORTER NIPA9-RELATED"/>
    <property type="match status" value="1"/>
</dbReference>
<evidence type="ECO:0000256" key="4">
    <source>
        <dbReference type="ARBA" id="ARBA00023136"/>
    </source>
</evidence>
<feature type="transmembrane region" description="Helical" evidence="6">
    <location>
        <begin position="235"/>
        <end position="253"/>
    </location>
</feature>
<dbReference type="Pfam" id="PF05653">
    <property type="entry name" value="Mg_trans_NIPA"/>
    <property type="match status" value="1"/>
</dbReference>
<feature type="compositionally biased region" description="Acidic residues" evidence="5">
    <location>
        <begin position="385"/>
        <end position="398"/>
    </location>
</feature>
<keyword evidence="3 6" id="KW-1133">Transmembrane helix</keyword>
<feature type="region of interest" description="Disordered" evidence="5">
    <location>
        <begin position="79"/>
        <end position="133"/>
    </location>
</feature>
<evidence type="ECO:0000256" key="1">
    <source>
        <dbReference type="ARBA" id="ARBA00004141"/>
    </source>
</evidence>
<evidence type="ECO:0000313" key="7">
    <source>
        <dbReference type="EMBL" id="TVY75889.1"/>
    </source>
</evidence>
<feature type="region of interest" description="Disordered" evidence="5">
    <location>
        <begin position="599"/>
        <end position="696"/>
    </location>
</feature>
<gene>
    <name evidence="7" type="primary">NIPAL2</name>
    <name evidence="7" type="ORF">LSUE1_G009213</name>
</gene>
<dbReference type="Proteomes" id="UP000469558">
    <property type="component" value="Unassembled WGS sequence"/>
</dbReference>
<dbReference type="OrthoDB" id="165382at2759"/>
<feature type="region of interest" description="Disordered" evidence="5">
    <location>
        <begin position="382"/>
        <end position="582"/>
    </location>
</feature>
<dbReference type="EMBL" id="QGMK01000922">
    <property type="protein sequence ID" value="TVY75889.1"/>
    <property type="molecule type" value="Genomic_DNA"/>
</dbReference>
<feature type="compositionally biased region" description="Basic residues" evidence="5">
    <location>
        <begin position="602"/>
        <end position="615"/>
    </location>
</feature>
<keyword evidence="4 6" id="KW-0472">Membrane</keyword>
<proteinExistence type="predicted"/>
<feature type="transmembrane region" description="Helical" evidence="6">
    <location>
        <begin position="329"/>
        <end position="348"/>
    </location>
</feature>
<keyword evidence="2 6" id="KW-0812">Transmembrane</keyword>
<feature type="transmembrane region" description="Helical" evidence="6">
    <location>
        <begin position="142"/>
        <end position="162"/>
    </location>
</feature>
<comment type="subcellular location">
    <subcellularLocation>
        <location evidence="1">Membrane</location>
        <topology evidence="1">Multi-pass membrane protein</topology>
    </subcellularLocation>
</comment>
<dbReference type="SUPFAM" id="SSF103481">
    <property type="entry name" value="Multidrug resistance efflux transporter EmrE"/>
    <property type="match status" value="1"/>
</dbReference>
<feature type="transmembrane region" description="Helical" evidence="6">
    <location>
        <begin position="360"/>
        <end position="378"/>
    </location>
</feature>
<dbReference type="InterPro" id="IPR037185">
    <property type="entry name" value="EmrE-like"/>
</dbReference>
<evidence type="ECO:0000256" key="5">
    <source>
        <dbReference type="SAM" id="MobiDB-lite"/>
    </source>
</evidence>
<feature type="transmembrane region" description="Helical" evidence="6">
    <location>
        <begin position="40"/>
        <end position="60"/>
    </location>
</feature>
<feature type="transmembrane region" description="Helical" evidence="6">
    <location>
        <begin position="197"/>
        <end position="215"/>
    </location>
</feature>